<accession>A0A382V580</accession>
<evidence type="ECO:0000313" key="1">
    <source>
        <dbReference type="EMBL" id="SVD41068.1"/>
    </source>
</evidence>
<dbReference type="EMBL" id="UINC01148909">
    <property type="protein sequence ID" value="SVD41068.1"/>
    <property type="molecule type" value="Genomic_DNA"/>
</dbReference>
<name>A0A382V580_9ZZZZ</name>
<gene>
    <name evidence="1" type="ORF">METZ01_LOCUS393922</name>
</gene>
<feature type="non-terminal residue" evidence="1">
    <location>
        <position position="51"/>
    </location>
</feature>
<organism evidence="1">
    <name type="scientific">marine metagenome</name>
    <dbReference type="NCBI Taxonomy" id="408172"/>
    <lineage>
        <taxon>unclassified sequences</taxon>
        <taxon>metagenomes</taxon>
        <taxon>ecological metagenomes</taxon>
    </lineage>
</organism>
<dbReference type="AlphaFoldDB" id="A0A382V580"/>
<sequence length="51" mass="5623">MELGGGSSSREKRVGAPGRNEAALWEGDDPWFWPQRLAFTLFFSASFLCSG</sequence>
<reference evidence="1" key="1">
    <citation type="submission" date="2018-05" db="EMBL/GenBank/DDBJ databases">
        <authorList>
            <person name="Lanie J.A."/>
            <person name="Ng W.-L."/>
            <person name="Kazmierczak K.M."/>
            <person name="Andrzejewski T.M."/>
            <person name="Davidsen T.M."/>
            <person name="Wayne K.J."/>
            <person name="Tettelin H."/>
            <person name="Glass J.I."/>
            <person name="Rusch D."/>
            <person name="Podicherti R."/>
            <person name="Tsui H.-C.T."/>
            <person name="Winkler M.E."/>
        </authorList>
    </citation>
    <scope>NUCLEOTIDE SEQUENCE</scope>
</reference>
<protein>
    <submittedName>
        <fullName evidence="1">Uncharacterized protein</fullName>
    </submittedName>
</protein>
<proteinExistence type="predicted"/>